<dbReference type="KEGG" id="pmui:G4G71_20515"/>
<name>A0A7Z3GRH8_9PSED</name>
<protein>
    <submittedName>
        <fullName evidence="1">Helix-turn-helix domain-containing protein</fullName>
    </submittedName>
</protein>
<proteinExistence type="predicted"/>
<evidence type="ECO:0000313" key="2">
    <source>
        <dbReference type="Proteomes" id="UP000502549"/>
    </source>
</evidence>
<evidence type="ECO:0000313" key="1">
    <source>
        <dbReference type="EMBL" id="QJP10158.1"/>
    </source>
</evidence>
<accession>A0A7Z3GRH8</accession>
<keyword evidence="2" id="KW-1185">Reference proteome</keyword>
<organism evidence="1 2">
    <name type="scientific">Pseudomonas multiresinivorans</name>
    <dbReference type="NCBI Taxonomy" id="95301"/>
    <lineage>
        <taxon>Bacteria</taxon>
        <taxon>Pseudomonadati</taxon>
        <taxon>Pseudomonadota</taxon>
        <taxon>Gammaproteobacteria</taxon>
        <taxon>Pseudomonadales</taxon>
        <taxon>Pseudomonadaceae</taxon>
        <taxon>Pseudomonas</taxon>
    </lineage>
</organism>
<gene>
    <name evidence="1" type="ORF">G4G71_20515</name>
</gene>
<dbReference type="RefSeq" id="WP_169939777.1">
    <property type="nucleotide sequence ID" value="NZ_CP048833.1"/>
</dbReference>
<dbReference type="AlphaFoldDB" id="A0A7Z3GRH8"/>
<dbReference type="EMBL" id="CP048833">
    <property type="protein sequence ID" value="QJP10158.1"/>
    <property type="molecule type" value="Genomic_DNA"/>
</dbReference>
<reference evidence="1 2" key="1">
    <citation type="submission" date="2020-02" db="EMBL/GenBank/DDBJ databases">
        <title>Complete genome sequence of Pseudomonas multiresinivorans ORNL1.</title>
        <authorList>
            <person name="Podar M."/>
        </authorList>
    </citation>
    <scope>NUCLEOTIDE SEQUENCE [LARGE SCALE GENOMIC DNA]</scope>
    <source>
        <strain evidence="2">populi</strain>
    </source>
</reference>
<sequence>MKQGRGFTPDLLAGGYYVTPQRFAQLIGLGDRQAIVQRWIEQGDLPSRCIGGQTLVDLAALLLMTQPDQS</sequence>
<dbReference type="Proteomes" id="UP000502549">
    <property type="component" value="Chromosome"/>
</dbReference>